<evidence type="ECO:0000256" key="1">
    <source>
        <dbReference type="SAM" id="MobiDB-lite"/>
    </source>
</evidence>
<reference evidence="3" key="3">
    <citation type="journal article" date="2018" name="Mol. Plant Microbe Interact.">
        <title>Genome sequence resources for the wheat stripe rust pathogen (Puccinia striiformis f. sp. tritici) and the barley stripe rust pathogen (Puccinia striiformis f. sp. hordei).</title>
        <authorList>
            <person name="Xia C."/>
            <person name="Wang M."/>
            <person name="Yin C."/>
            <person name="Cornejo O.E."/>
            <person name="Hulbert S.H."/>
            <person name="Chen X."/>
        </authorList>
    </citation>
    <scope>NUCLEOTIDE SEQUENCE [LARGE SCALE GENOMIC DNA]</scope>
    <source>
        <strain evidence="3">93TX-2</strain>
    </source>
</reference>
<dbReference type="VEuPathDB" id="FungiDB:PSHT_10062"/>
<sequence>MFRKAPVAPALIKKTLTDNKPQYTYLTTAKKAPHRMASADPDDDTPMNGLTPQELARTHSTRTCI</sequence>
<gene>
    <name evidence="2" type="ORF">PSHT_10062</name>
</gene>
<dbReference type="EMBL" id="PKSM01000150">
    <property type="protein sequence ID" value="POW07157.1"/>
    <property type="molecule type" value="Genomic_DNA"/>
</dbReference>
<keyword evidence="3" id="KW-1185">Reference proteome</keyword>
<reference evidence="2 3" key="1">
    <citation type="submission" date="2017-12" db="EMBL/GenBank/DDBJ databases">
        <title>Gene loss provides genomic basis for host adaptation in cereal stripe rust fungi.</title>
        <authorList>
            <person name="Xia C."/>
        </authorList>
    </citation>
    <scope>NUCLEOTIDE SEQUENCE [LARGE SCALE GENOMIC DNA]</scope>
    <source>
        <strain evidence="2 3">93TX-2</strain>
    </source>
</reference>
<dbReference type="AlphaFoldDB" id="A0A2S4VCB4"/>
<proteinExistence type="predicted"/>
<accession>A0A2S4VCB4</accession>
<evidence type="ECO:0000313" key="2">
    <source>
        <dbReference type="EMBL" id="POW07157.1"/>
    </source>
</evidence>
<comment type="caution">
    <text evidence="2">The sequence shown here is derived from an EMBL/GenBank/DDBJ whole genome shotgun (WGS) entry which is preliminary data.</text>
</comment>
<reference evidence="3" key="2">
    <citation type="journal article" date="2018" name="BMC Genomics">
        <title>Genomic insights into host adaptation between the wheat stripe rust pathogen (Puccinia striiformis f. sp. tritici) and the barley stripe rust pathogen (Puccinia striiformis f. sp. hordei).</title>
        <authorList>
            <person name="Xia C."/>
            <person name="Wang M."/>
            <person name="Yin C."/>
            <person name="Cornejo O.E."/>
            <person name="Hulbert S.H."/>
            <person name="Chen X."/>
        </authorList>
    </citation>
    <scope>NUCLEOTIDE SEQUENCE [LARGE SCALE GENOMIC DNA]</scope>
    <source>
        <strain evidence="3">93TX-2</strain>
    </source>
</reference>
<dbReference type="Proteomes" id="UP000238274">
    <property type="component" value="Unassembled WGS sequence"/>
</dbReference>
<name>A0A2S4VCB4_9BASI</name>
<protein>
    <submittedName>
        <fullName evidence="2">Uncharacterized protein</fullName>
    </submittedName>
</protein>
<feature type="region of interest" description="Disordered" evidence="1">
    <location>
        <begin position="28"/>
        <end position="65"/>
    </location>
</feature>
<evidence type="ECO:0000313" key="3">
    <source>
        <dbReference type="Proteomes" id="UP000238274"/>
    </source>
</evidence>
<organism evidence="2 3">
    <name type="scientific">Puccinia striiformis</name>
    <dbReference type="NCBI Taxonomy" id="27350"/>
    <lineage>
        <taxon>Eukaryota</taxon>
        <taxon>Fungi</taxon>
        <taxon>Dikarya</taxon>
        <taxon>Basidiomycota</taxon>
        <taxon>Pucciniomycotina</taxon>
        <taxon>Pucciniomycetes</taxon>
        <taxon>Pucciniales</taxon>
        <taxon>Pucciniaceae</taxon>
        <taxon>Puccinia</taxon>
    </lineage>
</organism>